<name>A0A8H2Y140_9AGAM</name>
<protein>
    <submittedName>
        <fullName evidence="1">Uncharacterized protein</fullName>
    </submittedName>
</protein>
<dbReference type="AlphaFoldDB" id="A0A8H2Y140"/>
<proteinExistence type="predicted"/>
<sequence>MPRIVQSFASVGSSSAEKSKPTRLDFNKGWGRGSIFDWYKLLKDPQAKSIKSVQVRKDLKLNVLGEVDIITVISACFAMHTDENTKKYSFLRYNCFFFSWTILMVVSRYDQPYEIPSTKLVIDRFQSTIDHMTTLIVDEAITLFLDLVVDTITIIRDKAADSLNPGMSVGGRLVWAMPIKVLRFFWRRLFNARLHCGLRAQLTKMVKKQVIDVASKVHETTLSSRIAKDNLNKHLWIEDIEPEVKKALEEEAMKVLWKAIIEAISSGLATMAPGEIEKQILDPSFKFSLLGKDVRQFCAVSSAALNGGLLAARDVQEGFEGLKHEESFNKAWDAASQGALAAAKIVAEHTGQILKNKPERIEMYQQLWRIWDDCWAEARELTRPRSVRTVEVVMETLMASGANAMIQELKSCGTKVEASVPNKASCYPAHSSPFLMAESYLVEHEVEVVKSTSRTIQRNDDLQAARDYARDYQKRYDQRKGIGSG</sequence>
<comment type="caution">
    <text evidence="1">The sequence shown here is derived from an EMBL/GenBank/DDBJ whole genome shotgun (WGS) entry which is preliminary data.</text>
</comment>
<gene>
    <name evidence="1" type="ORF">RDB_LOCUS35664</name>
</gene>
<dbReference type="EMBL" id="CAJMXA010000699">
    <property type="protein sequence ID" value="CAE6439996.1"/>
    <property type="molecule type" value="Genomic_DNA"/>
</dbReference>
<accession>A0A8H2Y140</accession>
<evidence type="ECO:0000313" key="2">
    <source>
        <dbReference type="Proteomes" id="UP000663853"/>
    </source>
</evidence>
<dbReference type="Proteomes" id="UP000663853">
    <property type="component" value="Unassembled WGS sequence"/>
</dbReference>
<reference evidence="1" key="1">
    <citation type="submission" date="2021-01" db="EMBL/GenBank/DDBJ databases">
        <authorList>
            <person name="Kaushik A."/>
        </authorList>
    </citation>
    <scope>NUCLEOTIDE SEQUENCE</scope>
    <source>
        <strain evidence="1">AG6-10EEA</strain>
    </source>
</reference>
<evidence type="ECO:0000313" key="1">
    <source>
        <dbReference type="EMBL" id="CAE6439996.1"/>
    </source>
</evidence>
<organism evidence="1 2">
    <name type="scientific">Rhizoctonia solani</name>
    <dbReference type="NCBI Taxonomy" id="456999"/>
    <lineage>
        <taxon>Eukaryota</taxon>
        <taxon>Fungi</taxon>
        <taxon>Dikarya</taxon>
        <taxon>Basidiomycota</taxon>
        <taxon>Agaricomycotina</taxon>
        <taxon>Agaricomycetes</taxon>
        <taxon>Cantharellales</taxon>
        <taxon>Ceratobasidiaceae</taxon>
        <taxon>Rhizoctonia</taxon>
    </lineage>
</organism>